<organism evidence="2 3">
    <name type="scientific">Glossina brevipalpis</name>
    <dbReference type="NCBI Taxonomy" id="37001"/>
    <lineage>
        <taxon>Eukaryota</taxon>
        <taxon>Metazoa</taxon>
        <taxon>Ecdysozoa</taxon>
        <taxon>Arthropoda</taxon>
        <taxon>Hexapoda</taxon>
        <taxon>Insecta</taxon>
        <taxon>Pterygota</taxon>
        <taxon>Neoptera</taxon>
        <taxon>Endopterygota</taxon>
        <taxon>Diptera</taxon>
        <taxon>Brachycera</taxon>
        <taxon>Muscomorpha</taxon>
        <taxon>Hippoboscoidea</taxon>
        <taxon>Glossinidae</taxon>
        <taxon>Glossina</taxon>
    </lineage>
</organism>
<feature type="transmembrane region" description="Helical" evidence="1">
    <location>
        <begin position="54"/>
        <end position="78"/>
    </location>
</feature>
<reference evidence="2" key="2">
    <citation type="submission" date="2020-05" db="UniProtKB">
        <authorList>
            <consortium name="EnsemblMetazoa"/>
        </authorList>
    </citation>
    <scope>IDENTIFICATION</scope>
    <source>
        <strain evidence="2">IAEA</strain>
    </source>
</reference>
<protein>
    <submittedName>
        <fullName evidence="2">Uncharacterized protein</fullName>
    </submittedName>
</protein>
<keyword evidence="1" id="KW-0472">Membrane</keyword>
<sequence>MPNETCERIYVREQMYPILTCSGQCTLLKVMTAAPGLPLWNFWILLKSAPNPGYLRFTLLCGLWLVVVRWLLILMYMIMSVRSYLIWLHLNSTIRSTERSCKQRNKGAGRTNRAKTILSQRRKAYLMLVYNVLFYPCTRKAPVHNAPEIADRRPFVTKRQDPTGADQIVNVSSRSKLTTLHINVNASVNAANPCIDVTIHIDINRLATGASPAAQKLMNFRPVGHIELHCFLVLMESERPLKSSPSIADNR</sequence>
<proteinExistence type="predicted"/>
<dbReference type="Proteomes" id="UP000091820">
    <property type="component" value="Unassembled WGS sequence"/>
</dbReference>
<dbReference type="EnsemblMetazoa" id="GBRI020456-RA">
    <property type="protein sequence ID" value="GBRI020456-PA"/>
    <property type="gene ID" value="GBRI020456"/>
</dbReference>
<keyword evidence="3" id="KW-1185">Reference proteome</keyword>
<dbReference type="VEuPathDB" id="VectorBase:GBRI020456"/>
<accession>A0A1A9WHY6</accession>
<dbReference type="AlphaFoldDB" id="A0A1A9WHY6"/>
<evidence type="ECO:0000313" key="3">
    <source>
        <dbReference type="Proteomes" id="UP000091820"/>
    </source>
</evidence>
<evidence type="ECO:0000313" key="2">
    <source>
        <dbReference type="EnsemblMetazoa" id="GBRI020456-PA"/>
    </source>
</evidence>
<keyword evidence="1" id="KW-0812">Transmembrane</keyword>
<name>A0A1A9WHY6_9MUSC</name>
<evidence type="ECO:0000256" key="1">
    <source>
        <dbReference type="SAM" id="Phobius"/>
    </source>
</evidence>
<reference evidence="3" key="1">
    <citation type="submission" date="2014-03" db="EMBL/GenBank/DDBJ databases">
        <authorList>
            <person name="Aksoy S."/>
            <person name="Warren W."/>
            <person name="Wilson R.K."/>
        </authorList>
    </citation>
    <scope>NUCLEOTIDE SEQUENCE [LARGE SCALE GENOMIC DNA]</scope>
    <source>
        <strain evidence="3">IAEA</strain>
    </source>
</reference>
<keyword evidence="1" id="KW-1133">Transmembrane helix</keyword>